<comment type="caution">
    <text evidence="1">The sequence shown here is derived from an EMBL/GenBank/DDBJ whole genome shotgun (WGS) entry which is preliminary data.</text>
</comment>
<gene>
    <name evidence="1" type="ORF">S01H1_53653</name>
</gene>
<protein>
    <submittedName>
        <fullName evidence="1">Uncharacterized protein</fullName>
    </submittedName>
</protein>
<dbReference type="EMBL" id="BARS01034757">
    <property type="protein sequence ID" value="GAG25787.1"/>
    <property type="molecule type" value="Genomic_DNA"/>
</dbReference>
<accession>X0WRE7</accession>
<evidence type="ECO:0000313" key="1">
    <source>
        <dbReference type="EMBL" id="GAG25787.1"/>
    </source>
</evidence>
<feature type="non-terminal residue" evidence="1">
    <location>
        <position position="38"/>
    </location>
</feature>
<name>X0WRE7_9ZZZZ</name>
<dbReference type="AlphaFoldDB" id="X0WRE7"/>
<reference evidence="1" key="1">
    <citation type="journal article" date="2014" name="Front. Microbiol.">
        <title>High frequency of phylogenetically diverse reductive dehalogenase-homologous genes in deep subseafloor sedimentary metagenomes.</title>
        <authorList>
            <person name="Kawai M."/>
            <person name="Futagami T."/>
            <person name="Toyoda A."/>
            <person name="Takaki Y."/>
            <person name="Nishi S."/>
            <person name="Hori S."/>
            <person name="Arai W."/>
            <person name="Tsubouchi T."/>
            <person name="Morono Y."/>
            <person name="Uchiyama I."/>
            <person name="Ito T."/>
            <person name="Fujiyama A."/>
            <person name="Inagaki F."/>
            <person name="Takami H."/>
        </authorList>
    </citation>
    <scope>NUCLEOTIDE SEQUENCE</scope>
    <source>
        <strain evidence="1">Expedition CK06-06</strain>
    </source>
</reference>
<proteinExistence type="predicted"/>
<sequence>MKEINRRGFLGMGAGTTGTLLSTRMSHCETVKNTKILT</sequence>
<organism evidence="1">
    <name type="scientific">marine sediment metagenome</name>
    <dbReference type="NCBI Taxonomy" id="412755"/>
    <lineage>
        <taxon>unclassified sequences</taxon>
        <taxon>metagenomes</taxon>
        <taxon>ecological metagenomes</taxon>
    </lineage>
</organism>